<accession>A0A433SG72</accession>
<keyword evidence="1" id="KW-0812">Transmembrane</keyword>
<evidence type="ECO:0000256" key="1">
    <source>
        <dbReference type="SAM" id="Phobius"/>
    </source>
</evidence>
<keyword evidence="1" id="KW-0472">Membrane</keyword>
<dbReference type="AlphaFoldDB" id="A0A433SG72"/>
<keyword evidence="1" id="KW-1133">Transmembrane helix</keyword>
<feature type="transmembrane region" description="Helical" evidence="1">
    <location>
        <begin position="12"/>
        <end position="34"/>
    </location>
</feature>
<sequence length="112" mass="12891" precursor="true">MRILRKVFNRRVALTLLTVLLVVAVAALVNVVGIELAGDILSWDHWLKNNAPVFFVWRVLLYAATVYGWLWMRKRVLQREETDEGRKRLKRVEICAAASIVLLEVTNFLGQS</sequence>
<dbReference type="RefSeq" id="WP_126977361.1">
    <property type="nucleotide sequence ID" value="NZ_PQSP01000001.1"/>
</dbReference>
<comment type="caution">
    <text evidence="2">The sequence shown here is derived from an EMBL/GenBank/DDBJ whole genome shotgun (WGS) entry which is preliminary data.</text>
</comment>
<dbReference type="Proteomes" id="UP000286947">
    <property type="component" value="Unassembled WGS sequence"/>
</dbReference>
<name>A0A433SG72_9BURK</name>
<feature type="transmembrane region" description="Helical" evidence="1">
    <location>
        <begin position="54"/>
        <end position="72"/>
    </location>
</feature>
<keyword evidence="3" id="KW-1185">Reference proteome</keyword>
<gene>
    <name evidence="2" type="ORF">CUZ56_00212</name>
</gene>
<proteinExistence type="predicted"/>
<reference evidence="2 3" key="1">
    <citation type="submission" date="2018-01" db="EMBL/GenBank/DDBJ databases">
        <title>Saezia sanguinis gen. nov., sp. nov., in the order Burkholderiales isolated from human blood.</title>
        <authorList>
            <person name="Medina-Pascual M.J."/>
            <person name="Valdezate S."/>
            <person name="Monzon S."/>
            <person name="Cuesta I."/>
            <person name="Carrasco G."/>
            <person name="Villalon P."/>
            <person name="Saez-Nieto J.A."/>
        </authorList>
    </citation>
    <scope>NUCLEOTIDE SEQUENCE [LARGE SCALE GENOMIC DNA]</scope>
    <source>
        <strain evidence="2 3">CNM695-12</strain>
    </source>
</reference>
<protein>
    <submittedName>
        <fullName evidence="2">Uncharacterized protein</fullName>
    </submittedName>
</protein>
<organism evidence="2 3">
    <name type="scientific">Saezia sanguinis</name>
    <dbReference type="NCBI Taxonomy" id="1965230"/>
    <lineage>
        <taxon>Bacteria</taxon>
        <taxon>Pseudomonadati</taxon>
        <taxon>Pseudomonadota</taxon>
        <taxon>Betaproteobacteria</taxon>
        <taxon>Burkholderiales</taxon>
        <taxon>Saeziaceae</taxon>
        <taxon>Saezia</taxon>
    </lineage>
</organism>
<dbReference type="EMBL" id="PQSP01000001">
    <property type="protein sequence ID" value="RUS67735.1"/>
    <property type="molecule type" value="Genomic_DNA"/>
</dbReference>
<evidence type="ECO:0000313" key="2">
    <source>
        <dbReference type="EMBL" id="RUS67735.1"/>
    </source>
</evidence>
<evidence type="ECO:0000313" key="3">
    <source>
        <dbReference type="Proteomes" id="UP000286947"/>
    </source>
</evidence>
<dbReference type="OrthoDB" id="8970903at2"/>